<dbReference type="InterPro" id="IPR026065">
    <property type="entry name" value="FAM60A"/>
</dbReference>
<dbReference type="EMBL" id="JASSZA010000009">
    <property type="protein sequence ID" value="KAK2101761.1"/>
    <property type="molecule type" value="Genomic_DNA"/>
</dbReference>
<organism evidence="1 2">
    <name type="scientific">Saguinus oedipus</name>
    <name type="common">Cotton-top tamarin</name>
    <name type="synonym">Oedipomidas oedipus</name>
    <dbReference type="NCBI Taxonomy" id="9490"/>
    <lineage>
        <taxon>Eukaryota</taxon>
        <taxon>Metazoa</taxon>
        <taxon>Chordata</taxon>
        <taxon>Craniata</taxon>
        <taxon>Vertebrata</taxon>
        <taxon>Euteleostomi</taxon>
        <taxon>Mammalia</taxon>
        <taxon>Eutheria</taxon>
        <taxon>Euarchontoglires</taxon>
        <taxon>Primates</taxon>
        <taxon>Haplorrhini</taxon>
        <taxon>Platyrrhini</taxon>
        <taxon>Cebidae</taxon>
        <taxon>Callitrichinae</taxon>
        <taxon>Saguinus</taxon>
    </lineage>
</organism>
<sequence>QKICCGIIYKGRFGEVLIDTHLFKPCCSNKKAAAEKPEEQGPEPLPISTQE</sequence>
<keyword evidence="2" id="KW-1185">Reference proteome</keyword>
<dbReference type="Pfam" id="PF15396">
    <property type="entry name" value="FAM60A"/>
    <property type="match status" value="1"/>
</dbReference>
<feature type="non-terminal residue" evidence="1">
    <location>
        <position position="1"/>
    </location>
</feature>
<feature type="non-terminal residue" evidence="1">
    <location>
        <position position="51"/>
    </location>
</feature>
<gene>
    <name evidence="1" type="ORF">P7K49_019427</name>
</gene>
<accession>A0ABQ9UXM5</accession>
<evidence type="ECO:0000313" key="2">
    <source>
        <dbReference type="Proteomes" id="UP001266305"/>
    </source>
</evidence>
<evidence type="ECO:0008006" key="3">
    <source>
        <dbReference type="Google" id="ProtNLM"/>
    </source>
</evidence>
<evidence type="ECO:0000313" key="1">
    <source>
        <dbReference type="EMBL" id="KAK2101761.1"/>
    </source>
</evidence>
<dbReference type="Proteomes" id="UP001266305">
    <property type="component" value="Unassembled WGS sequence"/>
</dbReference>
<dbReference type="PANTHER" id="PTHR13422:SF18">
    <property type="entry name" value="SIN3-HDAC COMPLEX-ASSOCIATED FACTOR"/>
    <property type="match status" value="1"/>
</dbReference>
<comment type="caution">
    <text evidence="1">The sequence shown here is derived from an EMBL/GenBank/DDBJ whole genome shotgun (WGS) entry which is preliminary data.</text>
</comment>
<protein>
    <recommendedName>
        <fullName evidence="3">Protein FAM60A</fullName>
    </recommendedName>
</protein>
<dbReference type="PANTHER" id="PTHR13422">
    <property type="entry name" value="SIN3-HDAC COMPLEX-ASSOCIATED FACTOR"/>
    <property type="match status" value="1"/>
</dbReference>
<reference evidence="1 2" key="1">
    <citation type="submission" date="2023-05" db="EMBL/GenBank/DDBJ databases">
        <title>B98-5 Cell Line De Novo Hybrid Assembly: An Optical Mapping Approach.</title>
        <authorList>
            <person name="Kananen K."/>
            <person name="Auerbach J.A."/>
            <person name="Kautto E."/>
            <person name="Blachly J.S."/>
        </authorList>
    </citation>
    <scope>NUCLEOTIDE SEQUENCE [LARGE SCALE GENOMIC DNA]</scope>
    <source>
        <strain evidence="1">B95-8</strain>
        <tissue evidence="1">Cell line</tissue>
    </source>
</reference>
<proteinExistence type="predicted"/>
<name>A0ABQ9UXM5_SAGOE</name>